<keyword evidence="3" id="KW-1185">Reference proteome</keyword>
<dbReference type="RefSeq" id="WP_386402332.1">
    <property type="nucleotide sequence ID" value="NZ_JBHSPT010000069.1"/>
</dbReference>
<protein>
    <submittedName>
        <fullName evidence="2">Uncharacterized protein</fullName>
    </submittedName>
</protein>
<evidence type="ECO:0000313" key="2">
    <source>
        <dbReference type="EMBL" id="MFC6058990.1"/>
    </source>
</evidence>
<evidence type="ECO:0000313" key="3">
    <source>
        <dbReference type="Proteomes" id="UP001596242"/>
    </source>
</evidence>
<comment type="caution">
    <text evidence="2">The sequence shown here is derived from an EMBL/GenBank/DDBJ whole genome shotgun (WGS) entry which is preliminary data.</text>
</comment>
<accession>A0ABW1M5I8</accession>
<dbReference type="EMBL" id="JBHSPT010000069">
    <property type="protein sequence ID" value="MFC6058990.1"/>
    <property type="molecule type" value="Genomic_DNA"/>
</dbReference>
<reference evidence="3" key="1">
    <citation type="journal article" date="2019" name="Int. J. Syst. Evol. Microbiol.">
        <title>The Global Catalogue of Microorganisms (GCM) 10K type strain sequencing project: providing services to taxonomists for standard genome sequencing and annotation.</title>
        <authorList>
            <consortium name="The Broad Institute Genomics Platform"/>
            <consortium name="The Broad Institute Genome Sequencing Center for Infectious Disease"/>
            <person name="Wu L."/>
            <person name="Ma J."/>
        </authorList>
    </citation>
    <scope>NUCLEOTIDE SEQUENCE [LARGE SCALE GENOMIC DNA]</scope>
    <source>
        <strain evidence="3">JCM 12763</strain>
    </source>
</reference>
<proteinExistence type="predicted"/>
<evidence type="ECO:0000256" key="1">
    <source>
        <dbReference type="SAM" id="MobiDB-lite"/>
    </source>
</evidence>
<gene>
    <name evidence="2" type="ORF">ACFP50_27295</name>
</gene>
<organism evidence="2 3">
    <name type="scientific">Streptomyces pratens</name>
    <dbReference type="NCBI Taxonomy" id="887456"/>
    <lineage>
        <taxon>Bacteria</taxon>
        <taxon>Bacillati</taxon>
        <taxon>Actinomycetota</taxon>
        <taxon>Actinomycetes</taxon>
        <taxon>Kitasatosporales</taxon>
        <taxon>Streptomycetaceae</taxon>
        <taxon>Streptomyces</taxon>
    </lineage>
</organism>
<dbReference type="Proteomes" id="UP001596242">
    <property type="component" value="Unassembled WGS sequence"/>
</dbReference>
<name>A0ABW1M5I8_9ACTN</name>
<feature type="region of interest" description="Disordered" evidence="1">
    <location>
        <begin position="26"/>
        <end position="47"/>
    </location>
</feature>
<sequence>MRSAAILVRREWGPMWAAVRAGLAGRRWRPGSGQAPGGPSGNFRGEL</sequence>